<feature type="domain" description="Methyltransferase type 11" evidence="1">
    <location>
        <begin position="93"/>
        <end position="193"/>
    </location>
</feature>
<gene>
    <name evidence="2" type="ORF">DU502_04930</name>
</gene>
<dbReference type="KEGG" id="haer:DU502_04930"/>
<proteinExistence type="predicted"/>
<dbReference type="CDD" id="cd02440">
    <property type="entry name" value="AdoMet_MTases"/>
    <property type="match status" value="1"/>
</dbReference>
<dbReference type="PANTHER" id="PTHR43591">
    <property type="entry name" value="METHYLTRANSFERASE"/>
    <property type="match status" value="1"/>
</dbReference>
<evidence type="ECO:0000313" key="3">
    <source>
        <dbReference type="Proteomes" id="UP000282007"/>
    </source>
</evidence>
<keyword evidence="2" id="KW-0808">Transferase</keyword>
<dbReference type="GeneID" id="38470606"/>
<dbReference type="AlphaFoldDB" id="A0A3G8QVC0"/>
<name>A0A3G8QVC0_9EURY</name>
<keyword evidence="2" id="KW-0489">Methyltransferase</keyword>
<keyword evidence="3" id="KW-1185">Reference proteome</keyword>
<dbReference type="PANTHER" id="PTHR43591:SF24">
    <property type="entry name" value="2-METHOXY-6-POLYPRENYL-1,4-BENZOQUINOL METHYLASE, MITOCHONDRIAL"/>
    <property type="match status" value="1"/>
</dbReference>
<dbReference type="InterPro" id="IPR013216">
    <property type="entry name" value="Methyltransf_11"/>
</dbReference>
<evidence type="ECO:0000313" key="2">
    <source>
        <dbReference type="EMBL" id="AZH24764.1"/>
    </source>
</evidence>
<dbReference type="RefSeq" id="WP_121919507.1">
    <property type="nucleotide sequence ID" value="NZ_CP034145.1"/>
</dbReference>
<dbReference type="Proteomes" id="UP000282007">
    <property type="component" value="Chromosome"/>
</dbReference>
<dbReference type="OrthoDB" id="1018at2157"/>
<reference evidence="2 3" key="1">
    <citation type="submission" date="2018-07" db="EMBL/GenBank/DDBJ databases">
        <title>Genome sequences of Haloplanus aerogenes JCM 16430T.</title>
        <authorList>
            <person name="Kim Y.B."/>
            <person name="Roh S.W."/>
        </authorList>
    </citation>
    <scope>NUCLEOTIDE SEQUENCE [LARGE SCALE GENOMIC DNA]</scope>
    <source>
        <strain evidence="2 3">JCM 16430</strain>
    </source>
</reference>
<dbReference type="Gene3D" id="3.40.50.150">
    <property type="entry name" value="Vaccinia Virus protein VP39"/>
    <property type="match status" value="1"/>
</dbReference>
<dbReference type="Pfam" id="PF08241">
    <property type="entry name" value="Methyltransf_11"/>
    <property type="match status" value="1"/>
</dbReference>
<protein>
    <submittedName>
        <fullName evidence="2">Class I SAM-dependent methyltransferase</fullName>
    </submittedName>
</protein>
<dbReference type="SUPFAM" id="SSF53335">
    <property type="entry name" value="S-adenosyl-L-methionine-dependent methyltransferases"/>
    <property type="match status" value="1"/>
</dbReference>
<dbReference type="EMBL" id="CP034145">
    <property type="protein sequence ID" value="AZH24764.1"/>
    <property type="molecule type" value="Genomic_DNA"/>
</dbReference>
<dbReference type="GO" id="GO:0008757">
    <property type="term" value="F:S-adenosylmethionine-dependent methyltransferase activity"/>
    <property type="evidence" value="ECO:0007669"/>
    <property type="project" value="InterPro"/>
</dbReference>
<dbReference type="InterPro" id="IPR029063">
    <property type="entry name" value="SAM-dependent_MTases_sf"/>
</dbReference>
<dbReference type="GO" id="GO:0032259">
    <property type="term" value="P:methylation"/>
    <property type="evidence" value="ECO:0007669"/>
    <property type="project" value="UniProtKB-KW"/>
</dbReference>
<evidence type="ECO:0000259" key="1">
    <source>
        <dbReference type="Pfam" id="PF08241"/>
    </source>
</evidence>
<organism evidence="2 3">
    <name type="scientific">Haloplanus aerogenes</name>
    <dbReference type="NCBI Taxonomy" id="660522"/>
    <lineage>
        <taxon>Archaea</taxon>
        <taxon>Methanobacteriati</taxon>
        <taxon>Methanobacteriota</taxon>
        <taxon>Stenosarchaea group</taxon>
        <taxon>Halobacteria</taxon>
        <taxon>Halobacteriales</taxon>
        <taxon>Haloferacaceae</taxon>
        <taxon>Haloplanus</taxon>
    </lineage>
</organism>
<sequence length="283" mass="31581">MPAISKSALLHLSSEVAIQDGSICNSTEFIKKPNQFKVMRATRLNELDVDPGAISTNFSHIDHMYSGRLSEYYYARFDQALNQSDLAPDDSVLEVGGGTGVFLLSLLGMVNEVHFSDISRENPHFSTPSGLLDIAGKDPKKVRFTVSDATKLPYSSNSFDKVFALDVLEHIPEEQVAIHELGRVTAPNGRAIISAPIEVGPPVLVREVYRFLDGNRRQTESIKELLAAAFGSPIHERNENHRGYDYKQTIRWLNKEFTRVSVEYCPYPKLGRLNPTAIITAFL</sequence>
<accession>A0A3G8QVC0</accession>